<feature type="transmembrane region" description="Helical" evidence="9">
    <location>
        <begin position="158"/>
        <end position="175"/>
    </location>
</feature>
<evidence type="ECO:0000256" key="2">
    <source>
        <dbReference type="ARBA" id="ARBA00006148"/>
    </source>
</evidence>
<evidence type="ECO:0000256" key="3">
    <source>
        <dbReference type="ARBA" id="ARBA00022448"/>
    </source>
</evidence>
<keyword evidence="11" id="KW-1185">Reference proteome</keyword>
<feature type="transmembrane region" description="Helical" evidence="9">
    <location>
        <begin position="196"/>
        <end position="217"/>
    </location>
</feature>
<accession>A0A1M4N235</accession>
<keyword evidence="6" id="KW-0769">Symport</keyword>
<feature type="transmembrane region" description="Helical" evidence="9">
    <location>
        <begin position="17"/>
        <end position="38"/>
    </location>
</feature>
<protein>
    <submittedName>
        <fullName evidence="10">Sodium:dicarboxylate symporter</fullName>
    </submittedName>
</protein>
<dbReference type="PANTHER" id="PTHR42865">
    <property type="entry name" value="PROTON/GLUTAMATE-ASPARTATE SYMPORTER"/>
    <property type="match status" value="1"/>
</dbReference>
<name>A0A1M4N235_9RHOB</name>
<dbReference type="InterPro" id="IPR001991">
    <property type="entry name" value="Na-dicarboxylate_symporter"/>
</dbReference>
<dbReference type="PRINTS" id="PR00173">
    <property type="entry name" value="EDTRNSPORT"/>
</dbReference>
<dbReference type="PANTHER" id="PTHR42865:SF7">
    <property type="entry name" value="PROTON_GLUTAMATE-ASPARTATE SYMPORTER"/>
    <property type="match status" value="1"/>
</dbReference>
<feature type="transmembrane region" description="Helical" evidence="9">
    <location>
        <begin position="336"/>
        <end position="355"/>
    </location>
</feature>
<dbReference type="Proteomes" id="UP000184085">
    <property type="component" value="Unassembled WGS sequence"/>
</dbReference>
<dbReference type="GO" id="GO:0005886">
    <property type="term" value="C:plasma membrane"/>
    <property type="evidence" value="ECO:0007669"/>
    <property type="project" value="UniProtKB-SubCell"/>
</dbReference>
<feature type="transmembrane region" description="Helical" evidence="9">
    <location>
        <begin position="58"/>
        <end position="80"/>
    </location>
</feature>
<comment type="similarity">
    <text evidence="2">Belongs to the dicarboxylate/amino acid:cation symporter (DAACS) (TC 2.A.23) family.</text>
</comment>
<dbReference type="GO" id="GO:0006835">
    <property type="term" value="P:dicarboxylic acid transport"/>
    <property type="evidence" value="ECO:0007669"/>
    <property type="project" value="TreeGrafter"/>
</dbReference>
<comment type="subcellular location">
    <subcellularLocation>
        <location evidence="1">Cell inner membrane</location>
        <topology evidence="1">Multi-pass membrane protein</topology>
    </subcellularLocation>
</comment>
<dbReference type="FunFam" id="1.10.3860.10:FF:000001">
    <property type="entry name" value="C4-dicarboxylate transport protein"/>
    <property type="match status" value="1"/>
</dbReference>
<evidence type="ECO:0000256" key="8">
    <source>
        <dbReference type="ARBA" id="ARBA00023136"/>
    </source>
</evidence>
<keyword evidence="4" id="KW-1003">Cell membrane</keyword>
<dbReference type="GO" id="GO:0015293">
    <property type="term" value="F:symporter activity"/>
    <property type="evidence" value="ECO:0007669"/>
    <property type="project" value="UniProtKB-KW"/>
</dbReference>
<evidence type="ECO:0000256" key="5">
    <source>
        <dbReference type="ARBA" id="ARBA00022692"/>
    </source>
</evidence>
<dbReference type="AlphaFoldDB" id="A0A1M4N235"/>
<dbReference type="InterPro" id="IPR036458">
    <property type="entry name" value="Na:dicarbo_symporter_sf"/>
</dbReference>
<evidence type="ECO:0000256" key="9">
    <source>
        <dbReference type="SAM" id="Phobius"/>
    </source>
</evidence>
<proteinExistence type="inferred from homology"/>
<evidence type="ECO:0000256" key="7">
    <source>
        <dbReference type="ARBA" id="ARBA00022989"/>
    </source>
</evidence>
<feature type="transmembrane region" description="Helical" evidence="9">
    <location>
        <begin position="223"/>
        <end position="250"/>
    </location>
</feature>
<evidence type="ECO:0000256" key="4">
    <source>
        <dbReference type="ARBA" id="ARBA00022475"/>
    </source>
</evidence>
<dbReference type="SUPFAM" id="SSF118215">
    <property type="entry name" value="Proton glutamate symport protein"/>
    <property type="match status" value="1"/>
</dbReference>
<dbReference type="EMBL" id="FMJB01000053">
    <property type="protein sequence ID" value="SCM68147.1"/>
    <property type="molecule type" value="Genomic_DNA"/>
</dbReference>
<feature type="transmembrane region" description="Helical" evidence="9">
    <location>
        <begin position="92"/>
        <end position="113"/>
    </location>
</feature>
<feature type="transmembrane region" description="Helical" evidence="9">
    <location>
        <begin position="361"/>
        <end position="382"/>
    </location>
</feature>
<evidence type="ECO:0000256" key="1">
    <source>
        <dbReference type="ARBA" id="ARBA00004429"/>
    </source>
</evidence>
<dbReference type="RefSeq" id="WP_072706788.1">
    <property type="nucleotide sequence ID" value="NZ_FMJB01000053.1"/>
</dbReference>
<organism evidence="10 11">
    <name type="scientific">Donghicola eburneus</name>
    <dbReference type="NCBI Taxonomy" id="393278"/>
    <lineage>
        <taxon>Bacteria</taxon>
        <taxon>Pseudomonadati</taxon>
        <taxon>Pseudomonadota</taxon>
        <taxon>Alphaproteobacteria</taxon>
        <taxon>Rhodobacterales</taxon>
        <taxon>Roseobacteraceae</taxon>
        <taxon>Donghicola</taxon>
    </lineage>
</organism>
<reference evidence="11" key="1">
    <citation type="submission" date="2016-09" db="EMBL/GenBank/DDBJ databases">
        <authorList>
            <person name="Wibberg D."/>
        </authorList>
    </citation>
    <scope>NUCLEOTIDE SEQUENCE [LARGE SCALE GENOMIC DNA]</scope>
</reference>
<evidence type="ECO:0000256" key="6">
    <source>
        <dbReference type="ARBA" id="ARBA00022847"/>
    </source>
</evidence>
<evidence type="ECO:0000313" key="11">
    <source>
        <dbReference type="Proteomes" id="UP000184085"/>
    </source>
</evidence>
<evidence type="ECO:0000313" key="10">
    <source>
        <dbReference type="EMBL" id="SCM68147.1"/>
    </source>
</evidence>
<dbReference type="Pfam" id="PF00375">
    <property type="entry name" value="SDF"/>
    <property type="match status" value="1"/>
</dbReference>
<keyword evidence="8 9" id="KW-0472">Membrane</keyword>
<keyword evidence="7 9" id="KW-1133">Transmembrane helix</keyword>
<sequence>MNQTATGDKGMSLTTKVLIGMGAGFLLGVILNALQIQAINTHFVSGFLGMIGRMFVNALSMLVVPLVFFSLICGVAGIGDIRILGRVGGKSFGLYLLTTATAIAVAIVMALVVGPGNGFVMEGVDTAGVTAREAPSVWETFAAIVPRNPVAAFAGGEMLQIIFYTIILGVAALMLGERSKPFVEACEYMNELMMKVVQIVMAFAPIGVFCLICKTFTEQGIGLFIPVLTYVLVLVAALLLHLFGTLMLYLKVFSGLSPIIFLKKIRPAQIFAFSTASSNATIPVTLRCVTERMGVNNSVASFTVPFGATINMDGTAIMQGVATVFLANVYGIDLGLGGYLTVIAMAVLASIGTAGVPGVGLVMLTMVLSQVGLPLEGIALILGVDRLMDMIRTAVNISGDAVVTTIVAKTEGQIDMAAYLDPDTGERVDDNLEIDPAVEAELARYAKPH</sequence>
<dbReference type="Gene3D" id="1.10.3860.10">
    <property type="entry name" value="Sodium:dicarboxylate symporter"/>
    <property type="match status" value="1"/>
</dbReference>
<keyword evidence="5 9" id="KW-0812">Transmembrane</keyword>
<gene>
    <name evidence="10" type="ORF">KARMA_2359</name>
</gene>
<keyword evidence="3" id="KW-0813">Transport</keyword>